<gene>
    <name evidence="1" type="ORF">VNO78_14080</name>
</gene>
<protein>
    <submittedName>
        <fullName evidence="1">Uncharacterized protein</fullName>
    </submittedName>
</protein>
<comment type="caution">
    <text evidence="1">The sequence shown here is derived from an EMBL/GenBank/DDBJ whole genome shotgun (WGS) entry which is preliminary data.</text>
</comment>
<accession>A0AAN9SR19</accession>
<dbReference type="EMBL" id="JAYMYS010000003">
    <property type="protein sequence ID" value="KAK7402093.1"/>
    <property type="molecule type" value="Genomic_DNA"/>
</dbReference>
<sequence length="186" mass="21641">MQSMSVNVKDGVWDVDLFKQYLPSGVVNEILNHHYANDEIRPEDEHHKVCSITALCLLYQSTNEFEIHILRDCNVTSMVWGKLKKFQRDMPNRKWNEACWTFPKEGWTNVMWMVLSNKEAIWWPVVVCLGMKVEDDYANLGTIWFNSVTNDILLLTCMPLFLMGFNNYAIKSGKSLSHMGCVKEIK</sequence>
<evidence type="ECO:0000313" key="1">
    <source>
        <dbReference type="EMBL" id="KAK7402093.1"/>
    </source>
</evidence>
<proteinExistence type="predicted"/>
<dbReference type="Proteomes" id="UP001386955">
    <property type="component" value="Unassembled WGS sequence"/>
</dbReference>
<keyword evidence="2" id="KW-1185">Reference proteome</keyword>
<dbReference type="AlphaFoldDB" id="A0AAN9SR19"/>
<name>A0AAN9SR19_PSOTE</name>
<organism evidence="1 2">
    <name type="scientific">Psophocarpus tetragonolobus</name>
    <name type="common">Winged bean</name>
    <name type="synonym">Dolichos tetragonolobus</name>
    <dbReference type="NCBI Taxonomy" id="3891"/>
    <lineage>
        <taxon>Eukaryota</taxon>
        <taxon>Viridiplantae</taxon>
        <taxon>Streptophyta</taxon>
        <taxon>Embryophyta</taxon>
        <taxon>Tracheophyta</taxon>
        <taxon>Spermatophyta</taxon>
        <taxon>Magnoliopsida</taxon>
        <taxon>eudicotyledons</taxon>
        <taxon>Gunneridae</taxon>
        <taxon>Pentapetalae</taxon>
        <taxon>rosids</taxon>
        <taxon>fabids</taxon>
        <taxon>Fabales</taxon>
        <taxon>Fabaceae</taxon>
        <taxon>Papilionoideae</taxon>
        <taxon>50 kb inversion clade</taxon>
        <taxon>NPAAA clade</taxon>
        <taxon>indigoferoid/millettioid clade</taxon>
        <taxon>Phaseoleae</taxon>
        <taxon>Psophocarpus</taxon>
    </lineage>
</organism>
<reference evidence="1 2" key="1">
    <citation type="submission" date="2024-01" db="EMBL/GenBank/DDBJ databases">
        <title>The genomes of 5 underutilized Papilionoideae crops provide insights into root nodulation and disease resistanc.</title>
        <authorList>
            <person name="Jiang F."/>
        </authorList>
    </citation>
    <scope>NUCLEOTIDE SEQUENCE [LARGE SCALE GENOMIC DNA]</scope>
    <source>
        <strain evidence="1">DUOXIRENSHENG_FW03</strain>
        <tissue evidence="1">Leaves</tissue>
    </source>
</reference>
<evidence type="ECO:0000313" key="2">
    <source>
        <dbReference type="Proteomes" id="UP001386955"/>
    </source>
</evidence>